<protein>
    <recommendedName>
        <fullName evidence="2">GATOR complex protein NPRL3</fullName>
    </recommendedName>
    <alternativeName>
        <fullName evidence="2">Nitrogen permease regulator 3-like protein</fullName>
    </alternativeName>
</protein>
<dbReference type="GO" id="GO:0010508">
    <property type="term" value="P:positive regulation of autophagy"/>
    <property type="evidence" value="ECO:0007669"/>
    <property type="project" value="TreeGrafter"/>
</dbReference>
<comment type="subcellular location">
    <subcellularLocation>
        <location evidence="2">Lysosome</location>
    </subcellularLocation>
</comment>
<organism evidence="5">
    <name type="scientific">Menopon gallinae</name>
    <name type="common">poultry shaft louse</name>
    <dbReference type="NCBI Taxonomy" id="328185"/>
    <lineage>
        <taxon>Eukaryota</taxon>
        <taxon>Metazoa</taxon>
        <taxon>Ecdysozoa</taxon>
        <taxon>Arthropoda</taxon>
        <taxon>Hexapoda</taxon>
        <taxon>Insecta</taxon>
        <taxon>Pterygota</taxon>
        <taxon>Neoptera</taxon>
        <taxon>Paraneoptera</taxon>
        <taxon>Psocodea</taxon>
        <taxon>Troctomorpha</taxon>
        <taxon>Phthiraptera</taxon>
        <taxon>Amblycera</taxon>
        <taxon>Menoponidae</taxon>
        <taxon>Menopon</taxon>
    </lineage>
</organism>
<sequence>MEVNPLSIILVKSDSKGDRLLFRYPFSSDAKPDNDQKNSRKNPYALIITEDLLQSLPLQTSNISKGNLTGLTDEVLSNLFAVKPELCERKFELKVNDVCFVGHPTLFQPGSIERSDSCTGNIPTINGSSINHSDTPSAILINVVFALHSFANHSIVKCYYDLSKRIGIALKHEEKRCCYVTIQTKEMIAAHDEIAQKIADTANGNFESPYELILHRSSLAKDLKKVYDDLRTTGLVQIRVNKWIEVSFCLPHKVHQTYYMKKGFIIEPDSIDKCLQSLRPYHGLLLLVDQSELLESLPPDSSPALLRLIQVYSPLKSLQTLSADADITLMHIFQLTGHLVYWAKAMVIYPLCENNVYVIAPDASTQLVSPLVEKFSEKFSGENLLQVMSDFSLPTSLNQKLSPLIPQAQQKQMIQMIAWMLQHRLLLQLHTYVHLMPSSEGHPVEYAKKTSAKSTPREHRSRSQSGSDFNEDTCKLFKLKNDVSGFKSCNDTFGREDDEKGSFPYQMLENFTPEEKAAILKIPASANYDDLYLLVKLFNRGYLTGKHHLEDIMYSENIKRSHLLQVLDKFRDVLVTCEIEDPAISMFYSHYKLD</sequence>
<accession>A0AAW2HAF3</accession>
<evidence type="ECO:0000259" key="4">
    <source>
        <dbReference type="Pfam" id="PF24064"/>
    </source>
</evidence>
<name>A0AAW2HAF3_9NEOP</name>
<comment type="caution">
    <text evidence="5">The sequence shown here is derived from an EMBL/GenBank/DDBJ whole genome shotgun (WGS) entry which is preliminary data.</text>
</comment>
<dbReference type="PANTHER" id="PTHR13153">
    <property type="entry name" value="CGTHBA PROTEIN -14 GENE PROTEIN"/>
    <property type="match status" value="1"/>
</dbReference>
<evidence type="ECO:0000256" key="2">
    <source>
        <dbReference type="RuleBase" id="RU368069"/>
    </source>
</evidence>
<feature type="domain" description="GATOR1 complex protein NPRL3 C-terminal HTH" evidence="4">
    <location>
        <begin position="512"/>
        <end position="575"/>
    </location>
</feature>
<dbReference type="Pfam" id="PF24064">
    <property type="entry name" value="HTH_NPRL3"/>
    <property type="match status" value="1"/>
</dbReference>
<feature type="region of interest" description="Disordered" evidence="3">
    <location>
        <begin position="444"/>
        <end position="469"/>
    </location>
</feature>
<dbReference type="EMBL" id="JARGDH010000005">
    <property type="protein sequence ID" value="KAL0266798.1"/>
    <property type="molecule type" value="Genomic_DNA"/>
</dbReference>
<evidence type="ECO:0000256" key="3">
    <source>
        <dbReference type="SAM" id="MobiDB-lite"/>
    </source>
</evidence>
<reference evidence="5" key="1">
    <citation type="journal article" date="2024" name="Gigascience">
        <title>Chromosome-level genome of the poultry shaft louse Menopon gallinae provides insight into the host-switching and adaptive evolution of parasitic lice.</title>
        <authorList>
            <person name="Xu Y."/>
            <person name="Ma L."/>
            <person name="Liu S."/>
            <person name="Liang Y."/>
            <person name="Liu Q."/>
            <person name="He Z."/>
            <person name="Tian L."/>
            <person name="Duan Y."/>
            <person name="Cai W."/>
            <person name="Li H."/>
            <person name="Song F."/>
        </authorList>
    </citation>
    <scope>NUCLEOTIDE SEQUENCE</scope>
    <source>
        <strain evidence="5">Cailab_2023a</strain>
    </source>
</reference>
<evidence type="ECO:0000256" key="1">
    <source>
        <dbReference type="ARBA" id="ARBA00010546"/>
    </source>
</evidence>
<keyword evidence="2" id="KW-0732">Signal</keyword>
<comment type="function">
    <text evidence="2">As a component of the GATOR1 complex functions as an inhibitor of the amino acid-sensing branch of the TORC1 pathway.</text>
</comment>
<dbReference type="GO" id="GO:1904262">
    <property type="term" value="P:negative regulation of TORC1 signaling"/>
    <property type="evidence" value="ECO:0007669"/>
    <property type="project" value="TreeGrafter"/>
</dbReference>
<dbReference type="Pfam" id="PF03666">
    <property type="entry name" value="NPR3"/>
    <property type="match status" value="2"/>
</dbReference>
<keyword evidence="2" id="KW-0458">Lysosome</keyword>
<dbReference type="AlphaFoldDB" id="A0AAW2HAF3"/>
<dbReference type="GO" id="GO:0005764">
    <property type="term" value="C:lysosome"/>
    <property type="evidence" value="ECO:0007669"/>
    <property type="project" value="UniProtKB-SubCell"/>
</dbReference>
<dbReference type="GO" id="GO:1990130">
    <property type="term" value="C:GATOR1 complex"/>
    <property type="evidence" value="ECO:0007669"/>
    <property type="project" value="UniProtKB-UniRule"/>
</dbReference>
<comment type="similarity">
    <text evidence="1 2">Belongs to the NPR3 family.</text>
</comment>
<dbReference type="PANTHER" id="PTHR13153:SF5">
    <property type="entry name" value="GATOR COMPLEX PROTEIN NPRL3"/>
    <property type="match status" value="1"/>
</dbReference>
<proteinExistence type="inferred from homology"/>
<dbReference type="InterPro" id="IPR056603">
    <property type="entry name" value="HTH_NPRL3"/>
</dbReference>
<dbReference type="EMBL" id="JARGDH010000005">
    <property type="protein sequence ID" value="KAL0266799.1"/>
    <property type="molecule type" value="Genomic_DNA"/>
</dbReference>
<dbReference type="GO" id="GO:0038202">
    <property type="term" value="P:TORC1 signaling"/>
    <property type="evidence" value="ECO:0007669"/>
    <property type="project" value="TreeGrafter"/>
</dbReference>
<dbReference type="GO" id="GO:0034198">
    <property type="term" value="P:cellular response to amino acid starvation"/>
    <property type="evidence" value="ECO:0007669"/>
    <property type="project" value="UniProtKB-UniRule"/>
</dbReference>
<evidence type="ECO:0000313" key="5">
    <source>
        <dbReference type="EMBL" id="KAL0266798.1"/>
    </source>
</evidence>
<dbReference type="InterPro" id="IPR005365">
    <property type="entry name" value="Npr3"/>
</dbReference>
<gene>
    <name evidence="5" type="ORF">PYX00_009246</name>
</gene>